<dbReference type="Gene3D" id="2.30.38.10">
    <property type="entry name" value="Luciferase, Domain 3"/>
    <property type="match status" value="1"/>
</dbReference>
<dbReference type="SUPFAM" id="SSF56801">
    <property type="entry name" value="Acetyl-CoA synthetase-like"/>
    <property type="match status" value="1"/>
</dbReference>
<dbReference type="OrthoDB" id="1898221at2759"/>
<dbReference type="AlphaFoldDB" id="A0A0C3PH87"/>
<dbReference type="PANTHER" id="PTHR24096:SF149">
    <property type="entry name" value="AMP-BINDING DOMAIN-CONTAINING PROTEIN-RELATED"/>
    <property type="match status" value="1"/>
</dbReference>
<dbReference type="EMBL" id="KN840549">
    <property type="protein sequence ID" value="KIP05228.1"/>
    <property type="molecule type" value="Genomic_DNA"/>
</dbReference>
<evidence type="ECO:0000256" key="1">
    <source>
        <dbReference type="ARBA" id="ARBA00006432"/>
    </source>
</evidence>
<name>A0A0C3PH87_PHLG1</name>
<protein>
    <recommendedName>
        <fullName evidence="7">AMP-dependent synthetase/ligase domain-containing protein</fullName>
    </recommendedName>
</protein>
<dbReference type="InterPro" id="IPR020845">
    <property type="entry name" value="AMP-binding_CS"/>
</dbReference>
<keyword evidence="6" id="KW-1185">Reference proteome</keyword>
<dbReference type="PANTHER" id="PTHR24096">
    <property type="entry name" value="LONG-CHAIN-FATTY-ACID--COA LIGASE"/>
    <property type="match status" value="1"/>
</dbReference>
<evidence type="ECO:0000313" key="6">
    <source>
        <dbReference type="Proteomes" id="UP000053257"/>
    </source>
</evidence>
<accession>A0A0C3PH87</accession>
<evidence type="ECO:0000259" key="3">
    <source>
        <dbReference type="Pfam" id="PF00501"/>
    </source>
</evidence>
<proteinExistence type="inferred from homology"/>
<dbReference type="Proteomes" id="UP000053257">
    <property type="component" value="Unassembled WGS sequence"/>
</dbReference>
<evidence type="ECO:0000313" key="5">
    <source>
        <dbReference type="EMBL" id="KIP05228.1"/>
    </source>
</evidence>
<gene>
    <name evidence="5" type="ORF">PHLGIDRAFT_30994</name>
</gene>
<organism evidence="5 6">
    <name type="scientific">Phlebiopsis gigantea (strain 11061_1 CR5-6)</name>
    <name type="common">White-rot fungus</name>
    <name type="synonym">Peniophora gigantea</name>
    <dbReference type="NCBI Taxonomy" id="745531"/>
    <lineage>
        <taxon>Eukaryota</taxon>
        <taxon>Fungi</taxon>
        <taxon>Dikarya</taxon>
        <taxon>Basidiomycota</taxon>
        <taxon>Agaricomycotina</taxon>
        <taxon>Agaricomycetes</taxon>
        <taxon>Polyporales</taxon>
        <taxon>Phanerochaetaceae</taxon>
        <taxon>Phlebiopsis</taxon>
    </lineage>
</organism>
<evidence type="ECO:0000256" key="2">
    <source>
        <dbReference type="ARBA" id="ARBA00022598"/>
    </source>
</evidence>
<dbReference type="STRING" id="745531.A0A0C3PH87"/>
<dbReference type="PROSITE" id="PS00455">
    <property type="entry name" value="AMP_BINDING"/>
    <property type="match status" value="1"/>
</dbReference>
<dbReference type="Gene3D" id="3.30.300.30">
    <property type="match status" value="1"/>
</dbReference>
<dbReference type="Pfam" id="PF00501">
    <property type="entry name" value="AMP-binding"/>
    <property type="match status" value="1"/>
</dbReference>
<dbReference type="Pfam" id="PF13193">
    <property type="entry name" value="AMP-binding_C"/>
    <property type="match status" value="1"/>
</dbReference>
<sequence length="556" mass="60908">MTVYTSPYPAVPVPDDEYSPNAPAFIDAASGKTISRSEWRDLTLSLAWGMRHELPKLGGVAITRGDVVMVFSPNSIAWPVVLFAGIAAGLRMTLANSSYTARELEHQWTDSGAKVVFVHPALLPVVLEMFKHLDVDLTAARRKIVVLDWPFREPGLGDFLRLDDLLGKGALKDEEKFPGELANETVLVCYSSGTTGKPKGVMTTHRNLTALMGMVDTVYPRDGTSQVMLGALPFYHIFGAIKLLHFPFTRGMPTVVMQKFDPVDACKWIEKYRVSDMLVVPPMCLIFTHHPAVGQYNLKSLKFLLSGAAPLGAPLVNALAKRLKSVGTNIIVSQGYGLTETSPTSHMLPVHDAMRKIGSIGPLLPNLEARLVNDDVDDAAVGQPGELWLRGPSIMKGYLNNVEATTNAITPDGWFKTGDVAVIDEDGYYAIVDRRKELIKYKGFQVPPAELESVLLQHPDIVDVAVIGVVSEEEATELPRAYVVSKNGLAPHETKAFGESVQEWIKPRVARHKFLRGGVVVVDVIPKSAAGKILRRELRERAKAEGVANRPVRAKL</sequence>
<keyword evidence="2" id="KW-0436">Ligase</keyword>
<reference evidence="5 6" key="1">
    <citation type="journal article" date="2014" name="PLoS Genet.">
        <title>Analysis of the Phlebiopsis gigantea genome, transcriptome and secretome provides insight into its pioneer colonization strategies of wood.</title>
        <authorList>
            <person name="Hori C."/>
            <person name="Ishida T."/>
            <person name="Igarashi K."/>
            <person name="Samejima M."/>
            <person name="Suzuki H."/>
            <person name="Master E."/>
            <person name="Ferreira P."/>
            <person name="Ruiz-Duenas F.J."/>
            <person name="Held B."/>
            <person name="Canessa P."/>
            <person name="Larrondo L.F."/>
            <person name="Schmoll M."/>
            <person name="Druzhinina I.S."/>
            <person name="Kubicek C.P."/>
            <person name="Gaskell J.A."/>
            <person name="Kersten P."/>
            <person name="St John F."/>
            <person name="Glasner J."/>
            <person name="Sabat G."/>
            <person name="Splinter BonDurant S."/>
            <person name="Syed K."/>
            <person name="Yadav J."/>
            <person name="Mgbeahuruike A.C."/>
            <person name="Kovalchuk A."/>
            <person name="Asiegbu F.O."/>
            <person name="Lackner G."/>
            <person name="Hoffmeister D."/>
            <person name="Rencoret J."/>
            <person name="Gutierrez A."/>
            <person name="Sun H."/>
            <person name="Lindquist E."/>
            <person name="Barry K."/>
            <person name="Riley R."/>
            <person name="Grigoriev I.V."/>
            <person name="Henrissat B."/>
            <person name="Kues U."/>
            <person name="Berka R.M."/>
            <person name="Martinez A.T."/>
            <person name="Covert S.F."/>
            <person name="Blanchette R.A."/>
            <person name="Cullen D."/>
        </authorList>
    </citation>
    <scope>NUCLEOTIDE SEQUENCE [LARGE SCALE GENOMIC DNA]</scope>
    <source>
        <strain evidence="5 6">11061_1 CR5-6</strain>
    </source>
</reference>
<dbReference type="InterPro" id="IPR025110">
    <property type="entry name" value="AMP-bd_C"/>
</dbReference>
<evidence type="ECO:0000259" key="4">
    <source>
        <dbReference type="Pfam" id="PF13193"/>
    </source>
</evidence>
<dbReference type="GO" id="GO:0016405">
    <property type="term" value="F:CoA-ligase activity"/>
    <property type="evidence" value="ECO:0007669"/>
    <property type="project" value="TreeGrafter"/>
</dbReference>
<dbReference type="InterPro" id="IPR000873">
    <property type="entry name" value="AMP-dep_synth/lig_dom"/>
</dbReference>
<evidence type="ECO:0008006" key="7">
    <source>
        <dbReference type="Google" id="ProtNLM"/>
    </source>
</evidence>
<dbReference type="Gene3D" id="3.40.50.980">
    <property type="match status" value="2"/>
</dbReference>
<feature type="domain" description="AMP-binding enzyme C-terminal" evidence="4">
    <location>
        <begin position="450"/>
        <end position="532"/>
    </location>
</feature>
<dbReference type="InterPro" id="IPR045851">
    <property type="entry name" value="AMP-bd_C_sf"/>
</dbReference>
<dbReference type="FunFam" id="3.30.300.30:FF:000007">
    <property type="entry name" value="4-coumarate--CoA ligase 2"/>
    <property type="match status" value="1"/>
</dbReference>
<comment type="similarity">
    <text evidence="1">Belongs to the ATP-dependent AMP-binding enzyme family.</text>
</comment>
<dbReference type="CDD" id="cd05911">
    <property type="entry name" value="Firefly_Luc_like"/>
    <property type="match status" value="1"/>
</dbReference>
<feature type="domain" description="AMP-dependent synthetase/ligase" evidence="3">
    <location>
        <begin position="19"/>
        <end position="399"/>
    </location>
</feature>
<dbReference type="HOGENOM" id="CLU_000022_59_2_1"/>